<feature type="coiled-coil region" evidence="1">
    <location>
        <begin position="295"/>
        <end position="322"/>
    </location>
</feature>
<sequence>MPSGTRYLKVKLQLLETGDISHDDLNGIQDRLGKLFEETSGWRSSMTVVDDSEKHEIIFSHRSLRHPVASDQEYFAKVADCSSKICTLVHKLCDLKSPISLRAVSKNIKAIRYMPYTSDQSTDQLQSNFQKLFNRTFVLAIAKDKAKASFEDMDAATASLLGTNPQKWLLGPLQAGVFLSDFLELFDNLAELLPIENIIQSTESSKAEILLEVLRYGAKYAPALRTGCEVAIGALDKNAIKADLVKADAAVRAAIDEAYKELKWLSTDDLLDGDQLDGAIEMTGNKLTQAIEMTGNKLTQAIEALQETLSIAKNEADRNSGNLFWCLAGGAVLMVTGSGVAVLGPAVGGILAAETFVGGMLGAEVAGLSVFSSGFSLAAVGGYVNHNKHVDINGYMKKLDDIRMRSIDIYSFLALAVLRRTGQMDDNDEKFAKFVLKMAATFEGTDVQGDWSNARYLRERVEKESKRLIAHFEDLRTPSAISSLSIEEKVC</sequence>
<dbReference type="AlphaFoldDB" id="A0AAV9U4Q9"/>
<evidence type="ECO:0000256" key="2">
    <source>
        <dbReference type="SAM" id="Phobius"/>
    </source>
</evidence>
<keyword evidence="1" id="KW-0175">Coiled coil</keyword>
<feature type="transmembrane region" description="Helical" evidence="2">
    <location>
        <begin position="323"/>
        <end position="353"/>
    </location>
</feature>
<proteinExistence type="predicted"/>
<keyword evidence="2" id="KW-0812">Transmembrane</keyword>
<dbReference type="EMBL" id="JAVHNQ010000012">
    <property type="protein sequence ID" value="KAK6335660.1"/>
    <property type="molecule type" value="Genomic_DNA"/>
</dbReference>
<evidence type="ECO:0000256" key="1">
    <source>
        <dbReference type="SAM" id="Coils"/>
    </source>
</evidence>
<reference evidence="3 4" key="1">
    <citation type="submission" date="2019-10" db="EMBL/GenBank/DDBJ databases">
        <authorList>
            <person name="Palmer J.M."/>
        </authorList>
    </citation>
    <scope>NUCLEOTIDE SEQUENCE [LARGE SCALE GENOMIC DNA]</scope>
    <source>
        <strain evidence="3 4">TWF696</strain>
    </source>
</reference>
<accession>A0AAV9U4Q9</accession>
<comment type="caution">
    <text evidence="3">The sequence shown here is derived from an EMBL/GenBank/DDBJ whole genome shotgun (WGS) entry which is preliminary data.</text>
</comment>
<evidence type="ECO:0000313" key="3">
    <source>
        <dbReference type="EMBL" id="KAK6335660.1"/>
    </source>
</evidence>
<keyword evidence="2" id="KW-0472">Membrane</keyword>
<evidence type="ECO:0000313" key="4">
    <source>
        <dbReference type="Proteomes" id="UP001375240"/>
    </source>
</evidence>
<protein>
    <submittedName>
        <fullName evidence="3">Uncharacterized protein</fullName>
    </submittedName>
</protein>
<organism evidence="3 4">
    <name type="scientific">Orbilia brochopaga</name>
    <dbReference type="NCBI Taxonomy" id="3140254"/>
    <lineage>
        <taxon>Eukaryota</taxon>
        <taxon>Fungi</taxon>
        <taxon>Dikarya</taxon>
        <taxon>Ascomycota</taxon>
        <taxon>Pezizomycotina</taxon>
        <taxon>Orbiliomycetes</taxon>
        <taxon>Orbiliales</taxon>
        <taxon>Orbiliaceae</taxon>
        <taxon>Orbilia</taxon>
    </lineage>
</organism>
<gene>
    <name evidence="3" type="ORF">TWF696_002427</name>
</gene>
<name>A0AAV9U4Q9_9PEZI</name>
<keyword evidence="4" id="KW-1185">Reference proteome</keyword>
<dbReference type="Proteomes" id="UP001375240">
    <property type="component" value="Unassembled WGS sequence"/>
</dbReference>
<keyword evidence="2" id="KW-1133">Transmembrane helix</keyword>
<feature type="transmembrane region" description="Helical" evidence="2">
    <location>
        <begin position="365"/>
        <end position="384"/>
    </location>
</feature>